<evidence type="ECO:0000313" key="3">
    <source>
        <dbReference type="Proteomes" id="UP000198535"/>
    </source>
</evidence>
<dbReference type="Gene3D" id="3.40.430.10">
    <property type="entry name" value="Dihydrofolate Reductase, subunit A"/>
    <property type="match status" value="1"/>
</dbReference>
<name>A0A1I4PTM0_9EURY</name>
<gene>
    <name evidence="2" type="ORF">SAMN04488696_0872</name>
</gene>
<feature type="domain" description="Bacterial bifunctional deaminase-reductase C-terminal" evidence="1">
    <location>
        <begin position="4"/>
        <end position="162"/>
    </location>
</feature>
<dbReference type="Proteomes" id="UP000198535">
    <property type="component" value="Unassembled WGS sequence"/>
</dbReference>
<dbReference type="AlphaFoldDB" id="A0A1I4PTM0"/>
<reference evidence="3" key="1">
    <citation type="submission" date="2016-10" db="EMBL/GenBank/DDBJ databases">
        <authorList>
            <person name="Varghese N."/>
            <person name="Submissions S."/>
        </authorList>
    </citation>
    <scope>NUCLEOTIDE SEQUENCE [LARGE SCALE GENOMIC DNA]</scope>
    <source>
        <strain evidence="3">Mob M</strain>
    </source>
</reference>
<dbReference type="PANTHER" id="PTHR38011">
    <property type="entry name" value="DIHYDROFOLATE REDUCTASE FAMILY PROTEIN (AFU_ORTHOLOGUE AFUA_8G06820)"/>
    <property type="match status" value="1"/>
</dbReference>
<dbReference type="STRING" id="487685.SAMN04488696_0872"/>
<dbReference type="InterPro" id="IPR024072">
    <property type="entry name" value="DHFR-like_dom_sf"/>
</dbReference>
<proteinExistence type="predicted"/>
<dbReference type="GO" id="GO:0008703">
    <property type="term" value="F:5-amino-6-(5-phosphoribosylamino)uracil reductase activity"/>
    <property type="evidence" value="ECO:0007669"/>
    <property type="project" value="InterPro"/>
</dbReference>
<organism evidence="2 3">
    <name type="scientific">Methanolobus profundi</name>
    <dbReference type="NCBI Taxonomy" id="487685"/>
    <lineage>
        <taxon>Archaea</taxon>
        <taxon>Methanobacteriati</taxon>
        <taxon>Methanobacteriota</taxon>
        <taxon>Stenosarchaea group</taxon>
        <taxon>Methanomicrobia</taxon>
        <taxon>Methanosarcinales</taxon>
        <taxon>Methanosarcinaceae</taxon>
        <taxon>Methanolobus</taxon>
    </lineage>
</organism>
<dbReference type="EMBL" id="FOUJ01000001">
    <property type="protein sequence ID" value="SFM30850.1"/>
    <property type="molecule type" value="Genomic_DNA"/>
</dbReference>
<dbReference type="GO" id="GO:0009231">
    <property type="term" value="P:riboflavin biosynthetic process"/>
    <property type="evidence" value="ECO:0007669"/>
    <property type="project" value="InterPro"/>
</dbReference>
<evidence type="ECO:0000313" key="2">
    <source>
        <dbReference type="EMBL" id="SFM30850.1"/>
    </source>
</evidence>
<dbReference type="RefSeq" id="WP_091933601.1">
    <property type="nucleotide sequence ID" value="NZ_FOUJ01000001.1"/>
</dbReference>
<dbReference type="SUPFAM" id="SSF53597">
    <property type="entry name" value="Dihydrofolate reductase-like"/>
    <property type="match status" value="1"/>
</dbReference>
<sequence length="170" mass="18759">MRDVVLLITCSLDGFIAAEDGNVDWLIGEEEYDFDTFLEGVETLLMGHKTYQQVLGFGKWPYSGKETYVFTNEHMDQEDGKVTFSNDPVGTTEDLMLGTGGAIWVVGGASVISQLLNSGLINEFRITIQPVILGKGIPLFREIKKSIKLELKGTQEFGSGLVELVYASKK</sequence>
<dbReference type="InterPro" id="IPR002734">
    <property type="entry name" value="RibDG_C"/>
</dbReference>
<dbReference type="InterPro" id="IPR050765">
    <property type="entry name" value="Riboflavin_Biosynth_HTPR"/>
</dbReference>
<dbReference type="PANTHER" id="PTHR38011:SF11">
    <property type="entry name" value="2,5-DIAMINO-6-RIBOSYLAMINO-4(3H)-PYRIMIDINONE 5'-PHOSPHATE REDUCTASE"/>
    <property type="match status" value="1"/>
</dbReference>
<accession>A0A1I4PTM0</accession>
<evidence type="ECO:0000259" key="1">
    <source>
        <dbReference type="Pfam" id="PF01872"/>
    </source>
</evidence>
<dbReference type="Pfam" id="PF01872">
    <property type="entry name" value="RibD_C"/>
    <property type="match status" value="1"/>
</dbReference>
<keyword evidence="3" id="KW-1185">Reference proteome</keyword>
<protein>
    <submittedName>
        <fullName evidence="2">Dihydrofolate reductase</fullName>
    </submittedName>
</protein>
<dbReference type="OrthoDB" id="7348at2157"/>